<dbReference type="AlphaFoldDB" id="A0ABD4WI12"/>
<protein>
    <submittedName>
        <fullName evidence="1">DUF3168 domain-containing protein</fullName>
    </submittedName>
</protein>
<gene>
    <name evidence="1" type="ORF">POY73_14305</name>
</gene>
<sequence>MSLQVGKAIYNILSNDAKIIDSVGHKIYPLIADTGTTFPFIVYRRTSIEPSDSKDRFIYSEDTYVEVVIASDKYNESIEIADLVKDALQGKKGNYSGINIHDIRMTNADEDYIEDTFIQNLTFNIKTNGRTSN</sequence>
<dbReference type="Proteomes" id="UP001215818">
    <property type="component" value="Unassembled WGS sequence"/>
</dbReference>
<dbReference type="InterPro" id="IPR053745">
    <property type="entry name" value="Viral_Tail_Comp_sf"/>
</dbReference>
<evidence type="ECO:0000313" key="2">
    <source>
        <dbReference type="Proteomes" id="UP001215818"/>
    </source>
</evidence>
<name>A0ABD4WI12_BACUN</name>
<proteinExistence type="predicted"/>
<dbReference type="EMBL" id="JAQNRK010000013">
    <property type="protein sequence ID" value="MDC1795299.1"/>
    <property type="molecule type" value="Genomic_DNA"/>
</dbReference>
<evidence type="ECO:0000313" key="1">
    <source>
        <dbReference type="EMBL" id="MDC1795299.1"/>
    </source>
</evidence>
<dbReference type="InterPro" id="IPR021508">
    <property type="entry name" value="Gp17-like"/>
</dbReference>
<organism evidence="1 2">
    <name type="scientific">Bacteroides uniformis</name>
    <dbReference type="NCBI Taxonomy" id="820"/>
    <lineage>
        <taxon>Bacteria</taxon>
        <taxon>Pseudomonadati</taxon>
        <taxon>Bacteroidota</taxon>
        <taxon>Bacteroidia</taxon>
        <taxon>Bacteroidales</taxon>
        <taxon>Bacteroidaceae</taxon>
        <taxon>Bacteroides</taxon>
    </lineage>
</organism>
<dbReference type="Gene3D" id="3.30.2000.30">
    <property type="match status" value="1"/>
</dbReference>
<dbReference type="RefSeq" id="WP_195650846.1">
    <property type="nucleotide sequence ID" value="NZ_JADMRM010000011.1"/>
</dbReference>
<accession>A0ABD4WI12</accession>
<reference evidence="1 2" key="1">
    <citation type="submission" date="2022-10" db="EMBL/GenBank/DDBJ databases">
        <title>Human gut microbiome strain richness.</title>
        <authorList>
            <person name="Chen-Liaw A."/>
        </authorList>
    </citation>
    <scope>NUCLEOTIDE SEQUENCE [LARGE SCALE GENOMIC DNA]</scope>
    <source>
        <strain evidence="1 2">D53st1_B1_D53t1_180928</strain>
    </source>
</reference>
<dbReference type="Pfam" id="PF11367">
    <property type="entry name" value="Tail_completion_gp17"/>
    <property type="match status" value="1"/>
</dbReference>
<comment type="caution">
    <text evidence="1">The sequence shown here is derived from an EMBL/GenBank/DDBJ whole genome shotgun (WGS) entry which is preliminary data.</text>
</comment>